<evidence type="ECO:0000313" key="1">
    <source>
        <dbReference type="EMBL" id="GMT30574.1"/>
    </source>
</evidence>
<evidence type="ECO:0008006" key="3">
    <source>
        <dbReference type="Google" id="ProtNLM"/>
    </source>
</evidence>
<sequence>FQSMAEKAPGNLPVKNEEEELDCLSSVLGNSMVRKLHNMSLTDERKFPILELPAEISLMILSYMNKYDVAEFLHSLPLDKMYAEWKEKNIRRMVIRTYDDKTINTSSRYAYRDISSPLRRICDRFREVYSKCEFDYLEIYLHKNCDEYLFRELIEHCKKMRCKDLLSLDSYHTLMYSNIFTDESLRELMSNKRIVEIEMLCEGVTAAGLLSVWEYLLDGKLDSFFIHVSKPVVADIFDMLRTDGEKTSWKKLNFDPIEARGRTKTTEKYEMWCGKMFGDRPLVHMSRIYDGKRWTSEDWDVDWDFYANCPSD</sequence>
<evidence type="ECO:0000313" key="2">
    <source>
        <dbReference type="Proteomes" id="UP001432322"/>
    </source>
</evidence>
<protein>
    <recommendedName>
        <fullName evidence="3">F-box domain-containing protein</fullName>
    </recommendedName>
</protein>
<organism evidence="1 2">
    <name type="scientific">Pristionchus fissidentatus</name>
    <dbReference type="NCBI Taxonomy" id="1538716"/>
    <lineage>
        <taxon>Eukaryota</taxon>
        <taxon>Metazoa</taxon>
        <taxon>Ecdysozoa</taxon>
        <taxon>Nematoda</taxon>
        <taxon>Chromadorea</taxon>
        <taxon>Rhabditida</taxon>
        <taxon>Rhabditina</taxon>
        <taxon>Diplogasteromorpha</taxon>
        <taxon>Diplogasteroidea</taxon>
        <taxon>Neodiplogasteridae</taxon>
        <taxon>Pristionchus</taxon>
    </lineage>
</organism>
<accession>A0AAV5WEW7</accession>
<dbReference type="AlphaFoldDB" id="A0AAV5WEW7"/>
<dbReference type="EMBL" id="BTSY01000005">
    <property type="protein sequence ID" value="GMT30574.1"/>
    <property type="molecule type" value="Genomic_DNA"/>
</dbReference>
<keyword evidence="2" id="KW-1185">Reference proteome</keyword>
<name>A0AAV5WEW7_9BILA</name>
<gene>
    <name evidence="1" type="ORF">PFISCL1PPCAC_21871</name>
</gene>
<proteinExistence type="predicted"/>
<reference evidence="1" key="1">
    <citation type="submission" date="2023-10" db="EMBL/GenBank/DDBJ databases">
        <title>Genome assembly of Pristionchus species.</title>
        <authorList>
            <person name="Yoshida K."/>
            <person name="Sommer R.J."/>
        </authorList>
    </citation>
    <scope>NUCLEOTIDE SEQUENCE</scope>
    <source>
        <strain evidence="1">RS5133</strain>
    </source>
</reference>
<dbReference type="Proteomes" id="UP001432322">
    <property type="component" value="Unassembled WGS sequence"/>
</dbReference>
<comment type="caution">
    <text evidence="1">The sequence shown here is derived from an EMBL/GenBank/DDBJ whole genome shotgun (WGS) entry which is preliminary data.</text>
</comment>
<feature type="non-terminal residue" evidence="1">
    <location>
        <position position="1"/>
    </location>
</feature>